<keyword evidence="3" id="KW-1185">Reference proteome</keyword>
<dbReference type="RefSeq" id="WP_183339951.1">
    <property type="nucleotide sequence ID" value="NZ_JACHNU010000001.1"/>
</dbReference>
<dbReference type="PROSITE" id="PS51257">
    <property type="entry name" value="PROKAR_LIPOPROTEIN"/>
    <property type="match status" value="1"/>
</dbReference>
<protein>
    <recommendedName>
        <fullName evidence="4">Lipoprotein</fullName>
    </recommendedName>
</protein>
<accession>A0A840IBK4</accession>
<keyword evidence="1" id="KW-0732">Signal</keyword>
<evidence type="ECO:0000313" key="3">
    <source>
        <dbReference type="Proteomes" id="UP000585272"/>
    </source>
</evidence>
<evidence type="ECO:0000313" key="2">
    <source>
        <dbReference type="EMBL" id="MBB4661631.1"/>
    </source>
</evidence>
<feature type="signal peptide" evidence="1">
    <location>
        <begin position="1"/>
        <end position="19"/>
    </location>
</feature>
<reference evidence="2 3" key="1">
    <citation type="submission" date="2020-08" db="EMBL/GenBank/DDBJ databases">
        <title>Genomic Encyclopedia of Archaeal and Bacterial Type Strains, Phase II (KMG-II): from individual species to whole genera.</title>
        <authorList>
            <person name="Goeker M."/>
        </authorList>
    </citation>
    <scope>NUCLEOTIDE SEQUENCE [LARGE SCALE GENOMIC DNA]</scope>
    <source>
        <strain evidence="2 3">DSM 23288</strain>
    </source>
</reference>
<evidence type="ECO:0008006" key="4">
    <source>
        <dbReference type="Google" id="ProtNLM"/>
    </source>
</evidence>
<gene>
    <name evidence="2" type="ORF">BDZ31_001204</name>
</gene>
<dbReference type="Proteomes" id="UP000585272">
    <property type="component" value="Unassembled WGS sequence"/>
</dbReference>
<dbReference type="AlphaFoldDB" id="A0A840IBK4"/>
<evidence type="ECO:0000256" key="1">
    <source>
        <dbReference type="SAM" id="SignalP"/>
    </source>
</evidence>
<feature type="chain" id="PRO_5039355869" description="Lipoprotein" evidence="1">
    <location>
        <begin position="20"/>
        <end position="157"/>
    </location>
</feature>
<sequence length="157" mass="16284">MGSRRFAAGMVAIVVAAGAAGCGSSSSDDDKTTAGTLTPAAFRSQANAICRATGARIRADRPPTRTSEFAAWGQRSAQIQDERITRLAALSPPAAQHAEFEQLIERLEVVRDQTSGLATTLAEGTRSEAIRAGRENVRAVSAASRSATALGIPTCSP</sequence>
<dbReference type="EMBL" id="JACHNU010000001">
    <property type="protein sequence ID" value="MBB4661631.1"/>
    <property type="molecule type" value="Genomic_DNA"/>
</dbReference>
<proteinExistence type="predicted"/>
<comment type="caution">
    <text evidence="2">The sequence shown here is derived from an EMBL/GenBank/DDBJ whole genome shotgun (WGS) entry which is preliminary data.</text>
</comment>
<organism evidence="2 3">
    <name type="scientific">Conexibacter arvalis</name>
    <dbReference type="NCBI Taxonomy" id="912552"/>
    <lineage>
        <taxon>Bacteria</taxon>
        <taxon>Bacillati</taxon>
        <taxon>Actinomycetota</taxon>
        <taxon>Thermoleophilia</taxon>
        <taxon>Solirubrobacterales</taxon>
        <taxon>Conexibacteraceae</taxon>
        <taxon>Conexibacter</taxon>
    </lineage>
</organism>
<name>A0A840IBK4_9ACTN</name>